<protein>
    <submittedName>
        <fullName evidence="9">RagB/SusD family nutrient uptake outer membrane protein</fullName>
    </submittedName>
</protein>
<evidence type="ECO:0000259" key="8">
    <source>
        <dbReference type="Pfam" id="PF14322"/>
    </source>
</evidence>
<evidence type="ECO:0000256" key="5">
    <source>
        <dbReference type="ARBA" id="ARBA00023237"/>
    </source>
</evidence>
<name>A0A4U0P3W2_9SPHI</name>
<evidence type="ECO:0000259" key="7">
    <source>
        <dbReference type="Pfam" id="PF07980"/>
    </source>
</evidence>
<evidence type="ECO:0000256" key="2">
    <source>
        <dbReference type="ARBA" id="ARBA00006275"/>
    </source>
</evidence>
<comment type="subcellular location">
    <subcellularLocation>
        <location evidence="1">Cell outer membrane</location>
    </subcellularLocation>
</comment>
<keyword evidence="10" id="KW-1185">Reference proteome</keyword>
<accession>A0A4U0P3W2</accession>
<dbReference type="Pfam" id="PF07980">
    <property type="entry name" value="SusD_RagB"/>
    <property type="match status" value="1"/>
</dbReference>
<dbReference type="Pfam" id="PF14322">
    <property type="entry name" value="SusD-like_3"/>
    <property type="match status" value="1"/>
</dbReference>
<comment type="similarity">
    <text evidence="2">Belongs to the SusD family.</text>
</comment>
<dbReference type="InterPro" id="IPR011990">
    <property type="entry name" value="TPR-like_helical_dom_sf"/>
</dbReference>
<sequence>MKKIRKIALAFLTLQLCMSGCSYLDVVPDNVRTIEHSFALRIEARRYLYTCYSYLPQHGELTSSSPSYAGFEMWPLAYNESNTSRFVMGQQNVSNPLLNYWEGRAGGKDLWQGIRDCNIFLENIRNVPDMQPAEREVWTAEVKFLKAYYHFFLMQLYGPVPLIRENMPIDAPVASVRIKREPVDVCVDYIVGLLDEALVFLPNLPLNQIDRANYGRVTAMMALGLKAKLLATAASPLFNGNPDYADYIDPELGQLFNQTYSAEKWQRAMEAAKAAIDNATSIGMPLFVFDPGLLPLSDTTQYEMNIREAFASRDANIRGEVIWPNTNAWALQSALTPRSWDPNSTSTGPTGAYGPPLQIAEMFYTDKGLPIDQDNTWAYDNRYQFRTGDIANKQHVQQGYETIELHFHREPRFYANIGFDGGIWYGQGVYTEGNNWHLQIRGGRYTSVRETSAHSPTGYYPKKPINYTNVIDVATYRVSSYLFPNMRLTDIYLLYAEAINEFEGPNGPNSSALFSHLNAVRARAGVPTVQESWDGSWSRSPGRYNTKEGMRGIIRQERRIELNSESQVYWDLLRWKMAETVLSQPVLGWNKRGVTSEEFYTQTVIYQRQFRKRDYFMPIREYELLRNENLLQSPGW</sequence>
<evidence type="ECO:0000256" key="4">
    <source>
        <dbReference type="ARBA" id="ARBA00023136"/>
    </source>
</evidence>
<keyword evidence="4" id="KW-0472">Membrane</keyword>
<proteinExistence type="inferred from homology"/>
<evidence type="ECO:0000313" key="9">
    <source>
        <dbReference type="EMBL" id="TJZ62005.1"/>
    </source>
</evidence>
<evidence type="ECO:0000256" key="1">
    <source>
        <dbReference type="ARBA" id="ARBA00004442"/>
    </source>
</evidence>
<gene>
    <name evidence="9" type="ORF">FAZ15_05695</name>
</gene>
<dbReference type="InterPro" id="IPR012944">
    <property type="entry name" value="SusD_RagB_dom"/>
</dbReference>
<dbReference type="RefSeq" id="WP_136900350.1">
    <property type="nucleotide sequence ID" value="NZ_SUME01000002.1"/>
</dbReference>
<dbReference type="AlphaFoldDB" id="A0A4U0P3W2"/>
<evidence type="ECO:0000256" key="3">
    <source>
        <dbReference type="ARBA" id="ARBA00022729"/>
    </source>
</evidence>
<dbReference type="GO" id="GO:0009279">
    <property type="term" value="C:cell outer membrane"/>
    <property type="evidence" value="ECO:0007669"/>
    <property type="project" value="UniProtKB-SubCell"/>
</dbReference>
<keyword evidence="3 6" id="KW-0732">Signal</keyword>
<feature type="domain" description="SusD-like N-terminal" evidence="8">
    <location>
        <begin position="67"/>
        <end position="205"/>
    </location>
</feature>
<dbReference type="Gene3D" id="1.25.40.390">
    <property type="match status" value="1"/>
</dbReference>
<comment type="caution">
    <text evidence="9">The sequence shown here is derived from an EMBL/GenBank/DDBJ whole genome shotgun (WGS) entry which is preliminary data.</text>
</comment>
<organism evidence="9 10">
    <name type="scientific">Sphingobacterium olei</name>
    <dbReference type="NCBI Taxonomy" id="2571155"/>
    <lineage>
        <taxon>Bacteria</taxon>
        <taxon>Pseudomonadati</taxon>
        <taxon>Bacteroidota</taxon>
        <taxon>Sphingobacteriia</taxon>
        <taxon>Sphingobacteriales</taxon>
        <taxon>Sphingobacteriaceae</taxon>
        <taxon>Sphingobacterium</taxon>
    </lineage>
</organism>
<dbReference type="InterPro" id="IPR033985">
    <property type="entry name" value="SusD-like_N"/>
</dbReference>
<reference evidence="9 10" key="1">
    <citation type="submission" date="2019-04" db="EMBL/GenBank/DDBJ databases">
        <title>Sphingobacterium olei sp. nov., isolated from oil-contaminated soil.</title>
        <authorList>
            <person name="Liu B."/>
        </authorList>
    </citation>
    <scope>NUCLEOTIDE SEQUENCE [LARGE SCALE GENOMIC DNA]</scope>
    <source>
        <strain evidence="9 10">HAL-9</strain>
    </source>
</reference>
<dbReference type="OrthoDB" id="608091at2"/>
<dbReference type="Proteomes" id="UP000306808">
    <property type="component" value="Unassembled WGS sequence"/>
</dbReference>
<feature type="signal peptide" evidence="6">
    <location>
        <begin position="1"/>
        <end position="24"/>
    </location>
</feature>
<evidence type="ECO:0000313" key="10">
    <source>
        <dbReference type="Proteomes" id="UP000306808"/>
    </source>
</evidence>
<dbReference type="EMBL" id="SUME01000002">
    <property type="protein sequence ID" value="TJZ62005.1"/>
    <property type="molecule type" value="Genomic_DNA"/>
</dbReference>
<feature type="chain" id="PRO_5020740165" evidence="6">
    <location>
        <begin position="25"/>
        <end position="636"/>
    </location>
</feature>
<feature type="domain" description="RagB/SusD" evidence="7">
    <location>
        <begin position="336"/>
        <end position="636"/>
    </location>
</feature>
<dbReference type="SUPFAM" id="SSF48452">
    <property type="entry name" value="TPR-like"/>
    <property type="match status" value="1"/>
</dbReference>
<keyword evidence="5" id="KW-0998">Cell outer membrane</keyword>
<evidence type="ECO:0000256" key="6">
    <source>
        <dbReference type="SAM" id="SignalP"/>
    </source>
</evidence>